<dbReference type="NCBIfam" id="TIGR00157">
    <property type="entry name" value="ribosome small subunit-dependent GTPase A"/>
    <property type="match status" value="1"/>
</dbReference>
<dbReference type="InterPro" id="IPR027417">
    <property type="entry name" value="P-loop_NTPase"/>
</dbReference>
<keyword evidence="9" id="KW-0342">GTP-binding</keyword>
<sequence length="194" mass="21960">IEKVESVAFGVPIHPISAKKNEGLHILRQYLDAGKTVVLLGSSGVGKSTIINSLLGLERQSVHSVRETDSHGRHTTSDRELIILPNGGMIIDNPGMRELQLWIDGEDLGENFKDIEDLASRCRFRDCMHQGEPDCAIQDALGEDSLESKRFQSYLKLKKELRYLATRKDQKARLAEKEKGKKLSQWSKQMKKYK</sequence>
<dbReference type="GO" id="GO:0042254">
    <property type="term" value="P:ribosome biogenesis"/>
    <property type="evidence" value="ECO:0007669"/>
    <property type="project" value="UniProtKB-KW"/>
</dbReference>
<dbReference type="PANTHER" id="PTHR32120">
    <property type="entry name" value="SMALL RIBOSOMAL SUBUNIT BIOGENESIS GTPASE RSGA"/>
    <property type="match status" value="1"/>
</dbReference>
<dbReference type="CDD" id="cd01854">
    <property type="entry name" value="YjeQ_EngC"/>
    <property type="match status" value="1"/>
</dbReference>
<evidence type="ECO:0000259" key="12">
    <source>
        <dbReference type="PROSITE" id="PS51721"/>
    </source>
</evidence>
<organism evidence="13">
    <name type="scientific">marine sediment metagenome</name>
    <dbReference type="NCBI Taxonomy" id="412755"/>
    <lineage>
        <taxon>unclassified sequences</taxon>
        <taxon>metagenomes</taxon>
        <taxon>ecological metagenomes</taxon>
    </lineage>
</organism>
<dbReference type="Pfam" id="PF03193">
    <property type="entry name" value="RsgA_GTPase"/>
    <property type="match status" value="1"/>
</dbReference>
<evidence type="ECO:0000259" key="11">
    <source>
        <dbReference type="PROSITE" id="PS50936"/>
    </source>
</evidence>
<dbReference type="PANTHER" id="PTHR32120:SF10">
    <property type="entry name" value="SMALL RIBOSOMAL SUBUNIT BIOGENESIS GTPASE RSGA"/>
    <property type="match status" value="1"/>
</dbReference>
<feature type="domain" description="CP-type G" evidence="12">
    <location>
        <begin position="1"/>
        <end position="99"/>
    </location>
</feature>
<keyword evidence="5" id="KW-0547">Nucleotide-binding</keyword>
<evidence type="ECO:0000256" key="6">
    <source>
        <dbReference type="ARBA" id="ARBA00022801"/>
    </source>
</evidence>
<dbReference type="GO" id="GO:0046872">
    <property type="term" value="F:metal ion binding"/>
    <property type="evidence" value="ECO:0007669"/>
    <property type="project" value="UniProtKB-KW"/>
</dbReference>
<evidence type="ECO:0000313" key="13">
    <source>
        <dbReference type="EMBL" id="GAI25520.1"/>
    </source>
</evidence>
<dbReference type="PROSITE" id="PS51721">
    <property type="entry name" value="G_CP"/>
    <property type="match status" value="1"/>
</dbReference>
<dbReference type="InterPro" id="IPR030378">
    <property type="entry name" value="G_CP_dom"/>
</dbReference>
<name>X1NFG6_9ZZZZ</name>
<evidence type="ECO:0000256" key="1">
    <source>
        <dbReference type="ARBA" id="ARBA00022490"/>
    </source>
</evidence>
<dbReference type="InterPro" id="IPR010914">
    <property type="entry name" value="RsgA_GTPase_dom"/>
</dbReference>
<feature type="region of interest" description="Disordered" evidence="10">
    <location>
        <begin position="174"/>
        <end position="194"/>
    </location>
</feature>
<evidence type="ECO:0000256" key="4">
    <source>
        <dbReference type="ARBA" id="ARBA00022730"/>
    </source>
</evidence>
<keyword evidence="8" id="KW-0694">RNA-binding</keyword>
<evidence type="ECO:0000256" key="3">
    <source>
        <dbReference type="ARBA" id="ARBA00022723"/>
    </source>
</evidence>
<protein>
    <recommendedName>
        <fullName evidence="14">Ribosome small subunit-dependent GTPase A</fullName>
    </recommendedName>
</protein>
<evidence type="ECO:0000256" key="10">
    <source>
        <dbReference type="SAM" id="MobiDB-lite"/>
    </source>
</evidence>
<dbReference type="PROSITE" id="PS50936">
    <property type="entry name" value="ENGC_GTPASE"/>
    <property type="match status" value="1"/>
</dbReference>
<evidence type="ECO:0000256" key="8">
    <source>
        <dbReference type="ARBA" id="ARBA00022884"/>
    </source>
</evidence>
<feature type="domain" description="EngC GTPase" evidence="11">
    <location>
        <begin position="1"/>
        <end position="97"/>
    </location>
</feature>
<keyword evidence="7" id="KW-0862">Zinc</keyword>
<evidence type="ECO:0000256" key="9">
    <source>
        <dbReference type="ARBA" id="ARBA00023134"/>
    </source>
</evidence>
<dbReference type="SUPFAM" id="SSF52540">
    <property type="entry name" value="P-loop containing nucleoside triphosphate hydrolases"/>
    <property type="match status" value="1"/>
</dbReference>
<evidence type="ECO:0008006" key="14">
    <source>
        <dbReference type="Google" id="ProtNLM"/>
    </source>
</evidence>
<dbReference type="InterPro" id="IPR004881">
    <property type="entry name" value="Ribosome_biogen_GTPase_RsgA"/>
</dbReference>
<feature type="non-terminal residue" evidence="13">
    <location>
        <position position="1"/>
    </location>
</feature>
<reference evidence="13" key="1">
    <citation type="journal article" date="2014" name="Front. Microbiol.">
        <title>High frequency of phylogenetically diverse reductive dehalogenase-homologous genes in deep subseafloor sedimentary metagenomes.</title>
        <authorList>
            <person name="Kawai M."/>
            <person name="Futagami T."/>
            <person name="Toyoda A."/>
            <person name="Takaki Y."/>
            <person name="Nishi S."/>
            <person name="Hori S."/>
            <person name="Arai W."/>
            <person name="Tsubouchi T."/>
            <person name="Morono Y."/>
            <person name="Uchiyama I."/>
            <person name="Ito T."/>
            <person name="Fujiyama A."/>
            <person name="Inagaki F."/>
            <person name="Takami H."/>
        </authorList>
    </citation>
    <scope>NUCLEOTIDE SEQUENCE</scope>
    <source>
        <strain evidence="13">Expedition CK06-06</strain>
    </source>
</reference>
<dbReference type="EMBL" id="BARV01020278">
    <property type="protein sequence ID" value="GAI25520.1"/>
    <property type="molecule type" value="Genomic_DNA"/>
</dbReference>
<keyword evidence="2" id="KW-0690">Ribosome biogenesis</keyword>
<keyword evidence="4" id="KW-0699">rRNA-binding</keyword>
<dbReference type="GO" id="GO:0005525">
    <property type="term" value="F:GTP binding"/>
    <property type="evidence" value="ECO:0007669"/>
    <property type="project" value="UniProtKB-KW"/>
</dbReference>
<accession>X1NFG6</accession>
<dbReference type="Gene3D" id="1.10.40.50">
    <property type="entry name" value="Probable gtpase engc, domain 3"/>
    <property type="match status" value="1"/>
</dbReference>
<evidence type="ECO:0000256" key="2">
    <source>
        <dbReference type="ARBA" id="ARBA00022517"/>
    </source>
</evidence>
<dbReference type="AlphaFoldDB" id="X1NFG6"/>
<keyword evidence="1" id="KW-0963">Cytoplasm</keyword>
<evidence type="ECO:0000256" key="7">
    <source>
        <dbReference type="ARBA" id="ARBA00022833"/>
    </source>
</evidence>
<dbReference type="GO" id="GO:0019843">
    <property type="term" value="F:rRNA binding"/>
    <property type="evidence" value="ECO:0007669"/>
    <property type="project" value="UniProtKB-KW"/>
</dbReference>
<keyword evidence="3" id="KW-0479">Metal-binding</keyword>
<keyword evidence="6" id="KW-0378">Hydrolase</keyword>
<evidence type="ECO:0000256" key="5">
    <source>
        <dbReference type="ARBA" id="ARBA00022741"/>
    </source>
</evidence>
<proteinExistence type="predicted"/>
<dbReference type="Gene3D" id="3.40.50.300">
    <property type="entry name" value="P-loop containing nucleotide triphosphate hydrolases"/>
    <property type="match status" value="1"/>
</dbReference>
<comment type="caution">
    <text evidence="13">The sequence shown here is derived from an EMBL/GenBank/DDBJ whole genome shotgun (WGS) entry which is preliminary data.</text>
</comment>
<dbReference type="GO" id="GO:0003924">
    <property type="term" value="F:GTPase activity"/>
    <property type="evidence" value="ECO:0007669"/>
    <property type="project" value="InterPro"/>
</dbReference>
<gene>
    <name evidence="13" type="ORF">S06H3_33883</name>
</gene>